<sequence length="334" mass="36461">MKTVKNFNKVFLPCALLSCAVIVFGIVGIFARGINFGIDFVPGFIEEVEITSASEKAADTEAAADAPAVFTGTVNVDEVRSAFSNKSISVKALDSNGKTTYQIRAKSNGNEEADQKLKEEVSASLNAKFGAENVQVVREDYVGSSFSSSLAFKSVMLAFVTLLLIWGYATIRFHWDFALGAIVALVHDFLIMFAFISWSQVEFSTTTLAAVLTIFGYSINATVVILDRIRENIKYGQLKVFSDIINKSVSDTVARSIITTVTTLFASISLLVFTTGSIHDFAAVLTVGLISGCYSSMFISSGFIAFIRRNWKAEYQNHVHQPKPKRALAEISVE</sequence>
<dbReference type="KEGG" id="trc:DYE49_11865"/>
<dbReference type="GO" id="GO:0006605">
    <property type="term" value="P:protein targeting"/>
    <property type="evidence" value="ECO:0007669"/>
    <property type="project" value="UniProtKB-UniRule"/>
</dbReference>
<feature type="domain" description="Protein export membrane protein SecD/SecF C-terminal" evidence="10">
    <location>
        <begin position="126"/>
        <end position="308"/>
    </location>
</feature>
<keyword evidence="5 9" id="KW-0653">Protein transport</keyword>
<dbReference type="EMBL" id="CP031517">
    <property type="protein sequence ID" value="QOS41105.1"/>
    <property type="molecule type" value="Genomic_DNA"/>
</dbReference>
<evidence type="ECO:0000256" key="3">
    <source>
        <dbReference type="ARBA" id="ARBA00022475"/>
    </source>
</evidence>
<keyword evidence="4 9" id="KW-0812">Transmembrane</keyword>
<dbReference type="Gene3D" id="1.20.1640.10">
    <property type="entry name" value="Multidrug efflux transporter AcrB transmembrane domain"/>
    <property type="match status" value="1"/>
</dbReference>
<evidence type="ECO:0000256" key="8">
    <source>
        <dbReference type="ARBA" id="ARBA00023136"/>
    </source>
</evidence>
<keyword evidence="7 9" id="KW-0811">Translocation</keyword>
<dbReference type="Pfam" id="PF02355">
    <property type="entry name" value="SecD_SecF_C"/>
    <property type="match status" value="1"/>
</dbReference>
<dbReference type="GO" id="GO:0065002">
    <property type="term" value="P:intracellular protein transmembrane transport"/>
    <property type="evidence" value="ECO:0007669"/>
    <property type="project" value="UniProtKB-UniRule"/>
</dbReference>
<dbReference type="RefSeq" id="WP_184652420.1">
    <property type="nucleotide sequence ID" value="NZ_JACHFR010000002.1"/>
</dbReference>
<name>A0A840SHI3_9SPIR</name>
<dbReference type="NCBIfam" id="TIGR00966">
    <property type="entry name" value="transloc_SecF"/>
    <property type="match status" value="1"/>
</dbReference>
<dbReference type="EMBL" id="JACHFR010000002">
    <property type="protein sequence ID" value="MBB5218983.1"/>
    <property type="molecule type" value="Genomic_DNA"/>
</dbReference>
<dbReference type="HAMAP" id="MF_01464_B">
    <property type="entry name" value="SecF_B"/>
    <property type="match status" value="1"/>
</dbReference>
<dbReference type="PANTHER" id="PTHR30081:SF8">
    <property type="entry name" value="PROTEIN TRANSLOCASE SUBUNIT SECF"/>
    <property type="match status" value="1"/>
</dbReference>
<keyword evidence="6 9" id="KW-1133">Transmembrane helix</keyword>
<evidence type="ECO:0000256" key="7">
    <source>
        <dbReference type="ARBA" id="ARBA00023010"/>
    </source>
</evidence>
<dbReference type="InterPro" id="IPR055344">
    <property type="entry name" value="SecD_SecF_C_bact"/>
</dbReference>
<feature type="transmembrane region" description="Helical" evidence="9">
    <location>
        <begin position="281"/>
        <end position="307"/>
    </location>
</feature>
<dbReference type="InterPro" id="IPR048634">
    <property type="entry name" value="SecD_SecF_C"/>
</dbReference>
<comment type="similarity">
    <text evidence="9">Belongs to the SecD/SecF family. SecF subfamily.</text>
</comment>
<dbReference type="Proteomes" id="UP000578697">
    <property type="component" value="Unassembled WGS sequence"/>
</dbReference>
<comment type="function">
    <text evidence="9">Part of the Sec protein translocase complex. Interacts with the SecYEG preprotein conducting channel. SecDF uses the proton motive force (PMF) to complete protein translocation after the ATP-dependent function of SecA.</text>
</comment>
<keyword evidence="13" id="KW-1185">Reference proteome</keyword>
<keyword evidence="2 9" id="KW-0813">Transport</keyword>
<gene>
    <name evidence="9 12" type="primary">secF</name>
    <name evidence="12" type="ORF">DYE49_11865</name>
    <name evidence="11" type="ORF">HNP77_001352</name>
</gene>
<reference evidence="11 13" key="2">
    <citation type="submission" date="2020-08" db="EMBL/GenBank/DDBJ databases">
        <title>Genomic Encyclopedia of Type Strains, Phase IV (KMG-IV): sequencing the most valuable type-strain genomes for metagenomic binning, comparative biology and taxonomic classification.</title>
        <authorList>
            <person name="Goeker M."/>
        </authorList>
    </citation>
    <scope>NUCLEOTIDE SEQUENCE [LARGE SCALE GENOMIC DNA]</scope>
    <source>
        <strain evidence="11 13">DSM 103679</strain>
    </source>
</reference>
<evidence type="ECO:0000259" key="10">
    <source>
        <dbReference type="Pfam" id="PF02355"/>
    </source>
</evidence>
<dbReference type="SUPFAM" id="SSF82866">
    <property type="entry name" value="Multidrug efflux transporter AcrB transmembrane domain"/>
    <property type="match status" value="1"/>
</dbReference>
<dbReference type="PRINTS" id="PR01755">
    <property type="entry name" value="SECFTRNLCASE"/>
</dbReference>
<evidence type="ECO:0000313" key="12">
    <source>
        <dbReference type="EMBL" id="QOS41105.1"/>
    </source>
</evidence>
<dbReference type="Proteomes" id="UP000593591">
    <property type="component" value="Chromosome"/>
</dbReference>
<dbReference type="AlphaFoldDB" id="A0A840SHI3"/>
<feature type="transmembrane region" description="Helical" evidence="9">
    <location>
        <begin position="177"/>
        <end position="196"/>
    </location>
</feature>
<keyword evidence="3 9" id="KW-1003">Cell membrane</keyword>
<evidence type="ECO:0000256" key="6">
    <source>
        <dbReference type="ARBA" id="ARBA00022989"/>
    </source>
</evidence>
<evidence type="ECO:0000256" key="9">
    <source>
        <dbReference type="HAMAP-Rule" id="MF_01464"/>
    </source>
</evidence>
<comment type="subcellular location">
    <subcellularLocation>
        <location evidence="1 9">Cell membrane</location>
        <topology evidence="1 9">Multi-pass membrane protein</topology>
    </subcellularLocation>
</comment>
<comment type="subunit">
    <text evidence="9">Forms a complex with SecD. Part of the essential Sec protein translocation apparatus which comprises SecA, SecYEG and auxiliary proteins SecDF. Other proteins may also be involved.</text>
</comment>
<reference evidence="12 14" key="1">
    <citation type="submission" date="2018-08" db="EMBL/GenBank/DDBJ databases">
        <title>The first complete genome of Treponema rectale (CHPAT), a commensal spirochete of the bovine rectum.</title>
        <authorList>
            <person name="Staton G.J."/>
            <person name="Clegg S.R."/>
            <person name="Carter S.D."/>
            <person name="Radford A.D."/>
            <person name="Darby A."/>
            <person name="Hall N."/>
            <person name="Birtles R.J."/>
            <person name="Evans N.J."/>
        </authorList>
    </citation>
    <scope>NUCLEOTIDE SEQUENCE [LARGE SCALE GENOMIC DNA]</scope>
    <source>
        <strain evidence="12 14">CHPA</strain>
    </source>
</reference>
<feature type="transmembrane region" description="Helical" evidence="9">
    <location>
        <begin position="208"/>
        <end position="226"/>
    </location>
</feature>
<organism evidence="11 13">
    <name type="scientific">Treponema rectale</name>
    <dbReference type="NCBI Taxonomy" id="744512"/>
    <lineage>
        <taxon>Bacteria</taxon>
        <taxon>Pseudomonadati</taxon>
        <taxon>Spirochaetota</taxon>
        <taxon>Spirochaetia</taxon>
        <taxon>Spirochaetales</taxon>
        <taxon>Treponemataceae</taxon>
        <taxon>Treponema</taxon>
    </lineage>
</organism>
<dbReference type="InterPro" id="IPR005665">
    <property type="entry name" value="SecF_bac"/>
</dbReference>
<dbReference type="GO" id="GO:0043952">
    <property type="term" value="P:protein transport by the Sec complex"/>
    <property type="evidence" value="ECO:0007669"/>
    <property type="project" value="UniProtKB-UniRule"/>
</dbReference>
<evidence type="ECO:0000256" key="5">
    <source>
        <dbReference type="ARBA" id="ARBA00022927"/>
    </source>
</evidence>
<feature type="transmembrane region" description="Helical" evidence="9">
    <location>
        <begin position="257"/>
        <end position="275"/>
    </location>
</feature>
<evidence type="ECO:0000256" key="4">
    <source>
        <dbReference type="ARBA" id="ARBA00022692"/>
    </source>
</evidence>
<dbReference type="NCBIfam" id="TIGR00916">
    <property type="entry name" value="2A0604s01"/>
    <property type="match status" value="1"/>
</dbReference>
<evidence type="ECO:0000256" key="1">
    <source>
        <dbReference type="ARBA" id="ARBA00004651"/>
    </source>
</evidence>
<feature type="transmembrane region" description="Helical" evidence="9">
    <location>
        <begin position="12"/>
        <end position="34"/>
    </location>
</feature>
<evidence type="ECO:0000313" key="13">
    <source>
        <dbReference type="Proteomes" id="UP000578697"/>
    </source>
</evidence>
<dbReference type="InterPro" id="IPR022645">
    <property type="entry name" value="SecD/SecF_bac"/>
</dbReference>
<accession>A0A840SHI3</accession>
<feature type="transmembrane region" description="Helical" evidence="9">
    <location>
        <begin position="150"/>
        <end position="170"/>
    </location>
</feature>
<dbReference type="GO" id="GO:0005886">
    <property type="term" value="C:plasma membrane"/>
    <property type="evidence" value="ECO:0007669"/>
    <property type="project" value="UniProtKB-SubCell"/>
</dbReference>
<dbReference type="GO" id="GO:0015450">
    <property type="term" value="F:protein-transporting ATPase activity"/>
    <property type="evidence" value="ECO:0007669"/>
    <property type="project" value="InterPro"/>
</dbReference>
<protein>
    <recommendedName>
        <fullName evidence="9">Protein-export membrane protein SecF</fullName>
    </recommendedName>
</protein>
<proteinExistence type="inferred from homology"/>
<dbReference type="PANTHER" id="PTHR30081">
    <property type="entry name" value="PROTEIN-EXPORT MEMBRANE PROTEIN SEC"/>
    <property type="match status" value="1"/>
</dbReference>
<evidence type="ECO:0000256" key="2">
    <source>
        <dbReference type="ARBA" id="ARBA00022448"/>
    </source>
</evidence>
<evidence type="ECO:0000313" key="14">
    <source>
        <dbReference type="Proteomes" id="UP000593591"/>
    </source>
</evidence>
<evidence type="ECO:0000313" key="11">
    <source>
        <dbReference type="EMBL" id="MBB5218983.1"/>
    </source>
</evidence>
<dbReference type="InterPro" id="IPR022813">
    <property type="entry name" value="SecD/SecF_arch_bac"/>
</dbReference>
<keyword evidence="8 9" id="KW-0472">Membrane</keyword>